<reference evidence="5 6" key="1">
    <citation type="journal article" date="2018" name="BMC Genomics">
        <title>Genomic evidence for intraspecific hybridization in a clonal and extremely halotolerant yeast.</title>
        <authorList>
            <person name="Gostincar C."/>
            <person name="Stajich J.E."/>
            <person name="Zupancic J."/>
            <person name="Zalar P."/>
            <person name="Gunde-Cimerman N."/>
        </authorList>
    </citation>
    <scope>NUCLEOTIDE SEQUENCE [LARGE SCALE GENOMIC DNA]</scope>
    <source>
        <strain evidence="3 6">EXF-6656</strain>
        <strain evidence="4 5">EXF-6669</strain>
    </source>
</reference>
<dbReference type="InterPro" id="IPR004045">
    <property type="entry name" value="Glutathione_S-Trfase_N"/>
</dbReference>
<evidence type="ECO:0000313" key="6">
    <source>
        <dbReference type="Proteomes" id="UP000281245"/>
    </source>
</evidence>
<dbReference type="FunFam" id="1.20.1050.10:FF:000051">
    <property type="entry name" value="Glutathione S-transferase"/>
    <property type="match status" value="1"/>
</dbReference>
<protein>
    <recommendedName>
        <fullName evidence="7">Glutathione S-transferase</fullName>
    </recommendedName>
</protein>
<dbReference type="InterPro" id="IPR004046">
    <property type="entry name" value="GST_C"/>
</dbReference>
<gene>
    <name evidence="4" type="ORF">D0867_12161</name>
    <name evidence="3" type="ORF">D0869_03182</name>
</gene>
<proteinExistence type="predicted"/>
<dbReference type="SUPFAM" id="SSF52833">
    <property type="entry name" value="Thioredoxin-like"/>
    <property type="match status" value="1"/>
</dbReference>
<dbReference type="PANTHER" id="PTHR11571">
    <property type="entry name" value="GLUTATHIONE S-TRANSFERASE"/>
    <property type="match status" value="1"/>
</dbReference>
<dbReference type="InterPro" id="IPR036249">
    <property type="entry name" value="Thioredoxin-like_sf"/>
</dbReference>
<dbReference type="PROSITE" id="PS50404">
    <property type="entry name" value="GST_NTER"/>
    <property type="match status" value="1"/>
</dbReference>
<evidence type="ECO:0000313" key="3">
    <source>
        <dbReference type="EMBL" id="RMX86308.1"/>
    </source>
</evidence>
<comment type="caution">
    <text evidence="3">The sequence shown here is derived from an EMBL/GenBank/DDBJ whole genome shotgun (WGS) entry which is preliminary data.</text>
</comment>
<dbReference type="GO" id="GO:0004364">
    <property type="term" value="F:glutathione transferase activity"/>
    <property type="evidence" value="ECO:0007669"/>
    <property type="project" value="TreeGrafter"/>
</dbReference>
<organism evidence="3 6">
    <name type="scientific">Hortaea werneckii</name>
    <name type="common">Black yeast</name>
    <name type="synonym">Cladosporium werneckii</name>
    <dbReference type="NCBI Taxonomy" id="91943"/>
    <lineage>
        <taxon>Eukaryota</taxon>
        <taxon>Fungi</taxon>
        <taxon>Dikarya</taxon>
        <taxon>Ascomycota</taxon>
        <taxon>Pezizomycotina</taxon>
        <taxon>Dothideomycetes</taxon>
        <taxon>Dothideomycetidae</taxon>
        <taxon>Mycosphaerellales</taxon>
        <taxon>Teratosphaeriaceae</taxon>
        <taxon>Hortaea</taxon>
    </lineage>
</organism>
<evidence type="ECO:0000313" key="5">
    <source>
        <dbReference type="Proteomes" id="UP000271337"/>
    </source>
</evidence>
<evidence type="ECO:0000259" key="1">
    <source>
        <dbReference type="PROSITE" id="PS50404"/>
    </source>
</evidence>
<dbReference type="InterPro" id="IPR050213">
    <property type="entry name" value="GST_superfamily"/>
</dbReference>
<dbReference type="SUPFAM" id="SSF47616">
    <property type="entry name" value="GST C-terminal domain-like"/>
    <property type="match status" value="1"/>
</dbReference>
<dbReference type="InterPro" id="IPR010987">
    <property type="entry name" value="Glutathione-S-Trfase_C-like"/>
</dbReference>
<feature type="domain" description="GST C-terminal" evidence="2">
    <location>
        <begin position="118"/>
        <end position="270"/>
    </location>
</feature>
<dbReference type="InterPro" id="IPR036282">
    <property type="entry name" value="Glutathione-S-Trfase_C_sf"/>
</dbReference>
<dbReference type="CDD" id="cd03192">
    <property type="entry name" value="GST_C_Sigma_like"/>
    <property type="match status" value="1"/>
</dbReference>
<evidence type="ECO:0000313" key="4">
    <source>
        <dbReference type="EMBL" id="RMX99260.1"/>
    </source>
</evidence>
<dbReference type="Gene3D" id="1.20.1050.10">
    <property type="match status" value="1"/>
</dbReference>
<dbReference type="GO" id="GO:0006749">
    <property type="term" value="P:glutathione metabolic process"/>
    <property type="evidence" value="ECO:0007669"/>
    <property type="project" value="TreeGrafter"/>
</dbReference>
<dbReference type="Gene3D" id="3.40.30.10">
    <property type="entry name" value="Glutaredoxin"/>
    <property type="match status" value="1"/>
</dbReference>
<dbReference type="PROSITE" id="PS50405">
    <property type="entry name" value="GST_CTER"/>
    <property type="match status" value="1"/>
</dbReference>
<dbReference type="OrthoDB" id="414243at2759"/>
<evidence type="ECO:0000259" key="2">
    <source>
        <dbReference type="PROSITE" id="PS50405"/>
    </source>
</evidence>
<dbReference type="Proteomes" id="UP000281245">
    <property type="component" value="Unassembled WGS sequence"/>
</dbReference>
<feature type="domain" description="GST N-terminal" evidence="1">
    <location>
        <begin position="18"/>
        <end position="116"/>
    </location>
</feature>
<sequence>MCFVMAQPTSKKQRTHPQYELLYHPGIPGRGEYIRLALEAAGVQYTDVANEQKDGYSTVQQICMNKGTESSDGNPPVFSPPALRVPGAGVDGKSALVISQTPNILFYLGEKLGMVPENEASKFHVQQIALTALDLSNEVHDSHHPIAVMLYYEDQKDAALKKATDVRESRIPKFLSYFSRTLQHNKEAGGGQGKYLVGDSLTYADTTVWQVLDGIMFAFPKEMEARKKEFPELLDTFYESVKQEKGLKDYLSSERRLAYSMGLFRHYPELDRQ</sequence>
<dbReference type="EMBL" id="QWIJ01000173">
    <property type="protein sequence ID" value="RMX86308.1"/>
    <property type="molecule type" value="Genomic_DNA"/>
</dbReference>
<evidence type="ECO:0008006" key="7">
    <source>
        <dbReference type="Google" id="ProtNLM"/>
    </source>
</evidence>
<name>A0A3M6X744_HORWE</name>
<dbReference type="Pfam" id="PF14497">
    <property type="entry name" value="GST_C_3"/>
    <property type="match status" value="1"/>
</dbReference>
<dbReference type="EMBL" id="QWIL01001830">
    <property type="protein sequence ID" value="RMX99260.1"/>
    <property type="molecule type" value="Genomic_DNA"/>
</dbReference>
<accession>A0A3M6X744</accession>
<dbReference type="VEuPathDB" id="FungiDB:BTJ68_04844"/>
<dbReference type="PANTHER" id="PTHR11571:SF263">
    <property type="entry name" value="GLUTATHIONE S-TRANSFERASE"/>
    <property type="match status" value="1"/>
</dbReference>
<dbReference type="AlphaFoldDB" id="A0A3M6X744"/>
<dbReference type="Proteomes" id="UP000271337">
    <property type="component" value="Unassembled WGS sequence"/>
</dbReference>